<sequence length="49" mass="5701">KINFLLPVLNINSFSNKYTITKETIPTNLIPLTTKEVEWYNTDTDKRAT</sequence>
<protein>
    <submittedName>
        <fullName evidence="1">25777_t:CDS:1</fullName>
    </submittedName>
</protein>
<accession>A0ACA9SSB5</accession>
<gene>
    <name evidence="1" type="ORF">RPERSI_LOCUS34556</name>
</gene>
<proteinExistence type="predicted"/>
<reference evidence="1" key="1">
    <citation type="submission" date="2021-06" db="EMBL/GenBank/DDBJ databases">
        <authorList>
            <person name="Kallberg Y."/>
            <person name="Tangrot J."/>
            <person name="Rosling A."/>
        </authorList>
    </citation>
    <scope>NUCLEOTIDE SEQUENCE</scope>
    <source>
        <strain evidence="1">MA461A</strain>
    </source>
</reference>
<evidence type="ECO:0000313" key="2">
    <source>
        <dbReference type="Proteomes" id="UP000789920"/>
    </source>
</evidence>
<evidence type="ECO:0000313" key="1">
    <source>
        <dbReference type="EMBL" id="CAG8847276.1"/>
    </source>
</evidence>
<organism evidence="1 2">
    <name type="scientific">Racocetra persica</name>
    <dbReference type="NCBI Taxonomy" id="160502"/>
    <lineage>
        <taxon>Eukaryota</taxon>
        <taxon>Fungi</taxon>
        <taxon>Fungi incertae sedis</taxon>
        <taxon>Mucoromycota</taxon>
        <taxon>Glomeromycotina</taxon>
        <taxon>Glomeromycetes</taxon>
        <taxon>Diversisporales</taxon>
        <taxon>Gigasporaceae</taxon>
        <taxon>Racocetra</taxon>
    </lineage>
</organism>
<dbReference type="EMBL" id="CAJVQC010155135">
    <property type="protein sequence ID" value="CAG8847276.1"/>
    <property type="molecule type" value="Genomic_DNA"/>
</dbReference>
<keyword evidence="2" id="KW-1185">Reference proteome</keyword>
<name>A0ACA9SSB5_9GLOM</name>
<feature type="non-terminal residue" evidence="1">
    <location>
        <position position="49"/>
    </location>
</feature>
<dbReference type="Proteomes" id="UP000789920">
    <property type="component" value="Unassembled WGS sequence"/>
</dbReference>
<comment type="caution">
    <text evidence="1">The sequence shown here is derived from an EMBL/GenBank/DDBJ whole genome shotgun (WGS) entry which is preliminary data.</text>
</comment>
<feature type="non-terminal residue" evidence="1">
    <location>
        <position position="1"/>
    </location>
</feature>